<organism evidence="2 3">
    <name type="scientific">Neogobius melanostomus</name>
    <name type="common">round goby</name>
    <dbReference type="NCBI Taxonomy" id="47308"/>
    <lineage>
        <taxon>Eukaryota</taxon>
        <taxon>Metazoa</taxon>
        <taxon>Chordata</taxon>
        <taxon>Craniata</taxon>
        <taxon>Vertebrata</taxon>
        <taxon>Euteleostomi</taxon>
        <taxon>Actinopterygii</taxon>
        <taxon>Neopterygii</taxon>
        <taxon>Teleostei</taxon>
        <taxon>Neoteleostei</taxon>
        <taxon>Acanthomorphata</taxon>
        <taxon>Gobiaria</taxon>
        <taxon>Gobiiformes</taxon>
        <taxon>Gobioidei</taxon>
        <taxon>Gobiidae</taxon>
        <taxon>Benthophilinae</taxon>
        <taxon>Neogobiini</taxon>
        <taxon>Neogobius</taxon>
    </lineage>
</organism>
<dbReference type="Pfam" id="PF00514">
    <property type="entry name" value="Arm"/>
    <property type="match status" value="1"/>
</dbReference>
<dbReference type="InterPro" id="IPR011989">
    <property type="entry name" value="ARM-like"/>
</dbReference>
<dbReference type="InterPro" id="IPR038905">
    <property type="entry name" value="ARMC2"/>
</dbReference>
<evidence type="ECO:0000256" key="1">
    <source>
        <dbReference type="SAM" id="MobiDB-lite"/>
    </source>
</evidence>
<sequence>MASAGKKPEICSPFFPRRNSSRKTSAEIVSEVRQSLRVQSTQRPFTPRDAQRQLFGTSSVRVNAVNRPPSAFSLHAQNFDSPDSRPGSGTRLSPLNHLQEPCESGDQAHVLPKPPADPLEVRRPLIGPRARLRRAGSLPLMQTAETDGGSLGSEAVEDDVCDRCERLHGSLAAADMLGRRCKARSRILRTLFRLIDLDSARLNLQIAELCLQMCVSGNNLLNICKLVFKLSRSESNDGLFQDNPVLDSLFNILTTKDVCTSGEVMLYCVGTLKFLSGNSTILKRLLDKNCIGVAHKLIQRLHFVEEANMSIAGHILVQLTAILRNLADQSESRPLFVSFGLLSELFLVLQHHNKDQDICTNISRIFSKLSSYSECRLALSQTPGCYQLFLEVLSRHHQKQDLVVRLLFTLGNITAKSEDSRLQLFQCEGSVDTLLQIYDSYQQRDDKHGSQQQQQQQQQQPKPPGSGQEADDVLVKLVRVLANMCIHAHVGPALANNATFVQLLIETLGKMIITCEELTVNTAATINNLSYYQQPNSALRNCHLTIAKLMMKLLLSSCMEAVLEATRVFGNLTQSSEVRDYIMQCKAHQFVITLLDSKSPEVCFSACGVLTNLASDVPNRARLALEGTAAKLIDCLRDLGQGDWQLAGQLCQALWNLARSCPASFLDREQTEALLDILTAYLDEALKWIENEDLKDYHRACWELEFFPVAQKLINIQ</sequence>
<proteinExistence type="predicted"/>
<dbReference type="InterPro" id="IPR016024">
    <property type="entry name" value="ARM-type_fold"/>
</dbReference>
<name>A0A8C6UIX9_9GOBI</name>
<evidence type="ECO:0000313" key="2">
    <source>
        <dbReference type="Ensembl" id="ENSNMLP00000035779.1"/>
    </source>
</evidence>
<feature type="region of interest" description="Disordered" evidence="1">
    <location>
        <begin position="73"/>
        <end position="125"/>
    </location>
</feature>
<accession>A0A8C6UIX9</accession>
<dbReference type="InterPro" id="IPR000225">
    <property type="entry name" value="Armadillo"/>
</dbReference>
<dbReference type="SUPFAM" id="SSF48371">
    <property type="entry name" value="ARM repeat"/>
    <property type="match status" value="1"/>
</dbReference>
<dbReference type="Ensembl" id="ENSNMLT00000039860.1">
    <property type="protein sequence ID" value="ENSNMLP00000035779.1"/>
    <property type="gene ID" value="ENSNMLG00000022216.1"/>
</dbReference>
<evidence type="ECO:0000313" key="3">
    <source>
        <dbReference type="Proteomes" id="UP000694523"/>
    </source>
</evidence>
<dbReference type="GO" id="GO:0007288">
    <property type="term" value="P:sperm axoneme assembly"/>
    <property type="evidence" value="ECO:0007669"/>
    <property type="project" value="TreeGrafter"/>
</dbReference>
<dbReference type="SMART" id="SM00185">
    <property type="entry name" value="ARM"/>
    <property type="match status" value="4"/>
</dbReference>
<reference evidence="2" key="1">
    <citation type="submission" date="2025-08" db="UniProtKB">
        <authorList>
            <consortium name="Ensembl"/>
        </authorList>
    </citation>
    <scope>IDENTIFICATION</scope>
</reference>
<dbReference type="AlphaFoldDB" id="A0A8C6UIX9"/>
<dbReference type="Proteomes" id="UP000694523">
    <property type="component" value="Unplaced"/>
</dbReference>
<keyword evidence="3" id="KW-1185">Reference proteome</keyword>
<dbReference type="PANTHER" id="PTHR21356:SF1">
    <property type="entry name" value="ARMADILLO REPEAT-CONTAINING PROTEIN 2"/>
    <property type="match status" value="1"/>
</dbReference>
<reference evidence="2" key="2">
    <citation type="submission" date="2025-09" db="UniProtKB">
        <authorList>
            <consortium name="Ensembl"/>
        </authorList>
    </citation>
    <scope>IDENTIFICATION</scope>
</reference>
<feature type="region of interest" description="Disordered" evidence="1">
    <location>
        <begin position="1"/>
        <end position="28"/>
    </location>
</feature>
<dbReference type="Gene3D" id="1.25.10.10">
    <property type="entry name" value="Leucine-rich Repeat Variant"/>
    <property type="match status" value="2"/>
</dbReference>
<feature type="region of interest" description="Disordered" evidence="1">
    <location>
        <begin position="446"/>
        <end position="469"/>
    </location>
</feature>
<dbReference type="PANTHER" id="PTHR21356">
    <property type="entry name" value="ARMADILLO REPEAT CONTAINING 2"/>
    <property type="match status" value="1"/>
</dbReference>
<protein>
    <submittedName>
        <fullName evidence="2">Armadillo repeat containing 2</fullName>
    </submittedName>
</protein>
<feature type="compositionally biased region" description="Low complexity" evidence="1">
    <location>
        <begin position="451"/>
        <end position="460"/>
    </location>
</feature>